<dbReference type="Proteomes" id="UP000216446">
    <property type="component" value="Unassembled WGS sequence"/>
</dbReference>
<feature type="transmembrane region" description="Helical" evidence="1">
    <location>
        <begin position="138"/>
        <end position="159"/>
    </location>
</feature>
<proteinExistence type="predicted"/>
<dbReference type="OrthoDB" id="1524284at2"/>
<dbReference type="InParanoid" id="A0A259U120"/>
<name>A0A259U120_9BACT</name>
<dbReference type="AlphaFoldDB" id="A0A259U120"/>
<protein>
    <recommendedName>
        <fullName evidence="4">ABC transporter permease</fullName>
    </recommendedName>
</protein>
<comment type="caution">
    <text evidence="2">The sequence shown here is derived from an EMBL/GenBank/DDBJ whole genome shotgun (WGS) entry which is preliminary data.</text>
</comment>
<dbReference type="EMBL" id="MQWB01000001">
    <property type="protein sequence ID" value="OZC03636.1"/>
    <property type="molecule type" value="Genomic_DNA"/>
</dbReference>
<sequence length="333" mass="34595">MLGVLLLTLRELRAKWIVVGLFVIATVIWGTMALALQLDVVDGSLAGARIFGDEAIGEEIQREMTTSGPPVADSLASPAADSSAAPLAADSAAAPTRAPYADAPEAQPASGGDGATMFGATSLLESIAFTGQVFVAGAAYWVGILLALFATGGLVASLLSRGEVDLLLSKPLSRSQILMGRLGGVWLVALALLTYLITSVWLVMSIKTGVWHPRFLLAIPVIWGMFAVLYSVVTLVSVTTGSAALSLMTVLAVLFATLVLSVEALDTQVAAAWRPLIVGLRHALPRFPAVGVQLVPKLAGAEPVAGLGAFGASLGIGALLYALAFWRFARRDF</sequence>
<keyword evidence="1" id="KW-0812">Transmembrane</keyword>
<accession>A0A259U120</accession>
<feature type="transmembrane region" description="Helical" evidence="1">
    <location>
        <begin position="304"/>
        <end position="326"/>
    </location>
</feature>
<gene>
    <name evidence="2" type="ORF">BSZ36_11970</name>
</gene>
<dbReference type="PANTHER" id="PTHR43471:SF10">
    <property type="entry name" value="SLL1107 PROTEIN"/>
    <property type="match status" value="1"/>
</dbReference>
<reference evidence="2 3" key="1">
    <citation type="submission" date="2016-11" db="EMBL/GenBank/DDBJ databases">
        <title>Study of marine rhodopsin-containing bacteria.</title>
        <authorList>
            <person name="Yoshizawa S."/>
            <person name="Kumagai Y."/>
            <person name="Kogure K."/>
        </authorList>
    </citation>
    <scope>NUCLEOTIDE SEQUENCE [LARGE SCALE GENOMIC DNA]</scope>
    <source>
        <strain evidence="2 3">SG-29</strain>
    </source>
</reference>
<dbReference type="RefSeq" id="WP_094549223.1">
    <property type="nucleotide sequence ID" value="NZ_MQWB01000001.1"/>
</dbReference>
<evidence type="ECO:0000256" key="1">
    <source>
        <dbReference type="SAM" id="Phobius"/>
    </source>
</evidence>
<dbReference type="PANTHER" id="PTHR43471">
    <property type="entry name" value="ABC TRANSPORTER PERMEASE"/>
    <property type="match status" value="1"/>
</dbReference>
<keyword evidence="1" id="KW-0472">Membrane</keyword>
<organism evidence="2 3">
    <name type="scientific">Rubricoccus marinus</name>
    <dbReference type="NCBI Taxonomy" id="716817"/>
    <lineage>
        <taxon>Bacteria</taxon>
        <taxon>Pseudomonadati</taxon>
        <taxon>Rhodothermota</taxon>
        <taxon>Rhodothermia</taxon>
        <taxon>Rhodothermales</taxon>
        <taxon>Rubricoccaceae</taxon>
        <taxon>Rubricoccus</taxon>
    </lineage>
</organism>
<evidence type="ECO:0008006" key="4">
    <source>
        <dbReference type="Google" id="ProtNLM"/>
    </source>
</evidence>
<feature type="transmembrane region" description="Helical" evidence="1">
    <location>
        <begin position="180"/>
        <end position="203"/>
    </location>
</feature>
<feature type="transmembrane region" description="Helical" evidence="1">
    <location>
        <begin position="215"/>
        <end position="236"/>
    </location>
</feature>
<keyword evidence="1" id="KW-1133">Transmembrane helix</keyword>
<feature type="transmembrane region" description="Helical" evidence="1">
    <location>
        <begin position="16"/>
        <end position="36"/>
    </location>
</feature>
<evidence type="ECO:0000313" key="2">
    <source>
        <dbReference type="EMBL" id="OZC03636.1"/>
    </source>
</evidence>
<feature type="transmembrane region" description="Helical" evidence="1">
    <location>
        <begin position="243"/>
        <end position="262"/>
    </location>
</feature>
<evidence type="ECO:0000313" key="3">
    <source>
        <dbReference type="Proteomes" id="UP000216446"/>
    </source>
</evidence>
<keyword evidence="3" id="KW-1185">Reference proteome</keyword>